<dbReference type="PANTHER" id="PTHR33747">
    <property type="entry name" value="UPF0225 PROTEIN SCO1677"/>
    <property type="match status" value="1"/>
</dbReference>
<dbReference type="InterPro" id="IPR023006">
    <property type="entry name" value="YchJ-like"/>
</dbReference>
<keyword evidence="4" id="KW-1185">Reference proteome</keyword>
<gene>
    <name evidence="3" type="ORF">Ga0061064_1151</name>
</gene>
<dbReference type="Proteomes" id="UP000182598">
    <property type="component" value="Unassembled WGS sequence"/>
</dbReference>
<evidence type="ECO:0000256" key="1">
    <source>
        <dbReference type="HAMAP-Rule" id="MF_00612"/>
    </source>
</evidence>
<dbReference type="Gene3D" id="3.10.450.50">
    <property type="match status" value="1"/>
</dbReference>
<dbReference type="PANTHER" id="PTHR33747:SF1">
    <property type="entry name" value="ADENYLATE CYCLASE-ASSOCIATED CAP C-TERMINAL DOMAIN-CONTAINING PROTEIN"/>
    <property type="match status" value="1"/>
</dbReference>
<name>A0A0K6H2L2_9GAMM</name>
<dbReference type="InterPro" id="IPR048469">
    <property type="entry name" value="YchJ-like_M"/>
</dbReference>
<dbReference type="EMBL" id="CYHB01000002">
    <property type="protein sequence ID" value="CUA85218.1"/>
    <property type="molecule type" value="Genomic_DNA"/>
</dbReference>
<dbReference type="OrthoDB" id="21421at2"/>
<organism evidence="3 4">
    <name type="scientific">Pseudidiomarina woesei</name>
    <dbReference type="NCBI Taxonomy" id="1381080"/>
    <lineage>
        <taxon>Bacteria</taxon>
        <taxon>Pseudomonadati</taxon>
        <taxon>Pseudomonadota</taxon>
        <taxon>Gammaproteobacteria</taxon>
        <taxon>Alteromonadales</taxon>
        <taxon>Idiomarinaceae</taxon>
        <taxon>Pseudidiomarina</taxon>
    </lineage>
</organism>
<sequence length="128" mass="14658">MNKPVSKKCPCGGGKYAKCCEPFHLSTKLPRTPEELMRSRYSAYARGLADYVRSSWHPSTLPEGLTLDDNPQWLQLQIIATGTHGNRGYVHFKAYFQVDDDIGVMEEQSHFVREQGRWYYLEGEVVDA</sequence>
<dbReference type="HAMAP" id="MF_00612">
    <property type="entry name" value="UPF0225"/>
    <property type="match status" value="1"/>
</dbReference>
<dbReference type="SUPFAM" id="SSF54427">
    <property type="entry name" value="NTF2-like"/>
    <property type="match status" value="1"/>
</dbReference>
<dbReference type="Pfam" id="PF17775">
    <property type="entry name" value="YchJ_M-like"/>
    <property type="match status" value="1"/>
</dbReference>
<evidence type="ECO:0000313" key="4">
    <source>
        <dbReference type="Proteomes" id="UP000182598"/>
    </source>
</evidence>
<reference evidence="4" key="1">
    <citation type="submission" date="2015-08" db="EMBL/GenBank/DDBJ databases">
        <authorList>
            <person name="Varghese N."/>
        </authorList>
    </citation>
    <scope>NUCLEOTIDE SEQUENCE [LARGE SCALE GENOMIC DNA]</scope>
    <source>
        <strain evidence="4">DSM 27808</strain>
    </source>
</reference>
<feature type="domain" description="YchJ-like middle NTF2-like" evidence="2">
    <location>
        <begin position="32"/>
        <end position="123"/>
    </location>
</feature>
<dbReference type="AlphaFoldDB" id="A0A0K6H2L2"/>
<evidence type="ECO:0000313" key="3">
    <source>
        <dbReference type="EMBL" id="CUA85218.1"/>
    </source>
</evidence>
<comment type="similarity">
    <text evidence="1">Belongs to the UPF0225 family.</text>
</comment>
<proteinExistence type="inferred from homology"/>
<evidence type="ECO:0000259" key="2">
    <source>
        <dbReference type="Pfam" id="PF17775"/>
    </source>
</evidence>
<protein>
    <recommendedName>
        <fullName evidence="1">UPF0225 protein Ga0061064_1151</fullName>
    </recommendedName>
</protein>
<accession>A0A0K6H2L2</accession>
<dbReference type="RefSeq" id="WP_055438809.1">
    <property type="nucleotide sequence ID" value="NZ_CYHB01000002.1"/>
</dbReference>
<dbReference type="InterPro" id="IPR032710">
    <property type="entry name" value="NTF2-like_dom_sf"/>
</dbReference>